<keyword evidence="2" id="KW-1133">Transmembrane helix</keyword>
<feature type="region of interest" description="Disordered" evidence="1">
    <location>
        <begin position="162"/>
        <end position="182"/>
    </location>
</feature>
<evidence type="ECO:0000256" key="3">
    <source>
        <dbReference type="SAM" id="SignalP"/>
    </source>
</evidence>
<dbReference type="AlphaFoldDB" id="A0A975NUI1"/>
<dbReference type="RefSeq" id="WP_215602254.1">
    <property type="nucleotide sequence ID" value="NZ_CP076136.1"/>
</dbReference>
<organism evidence="4 5">
    <name type="scientific">Bradyrhizobium sediminis</name>
    <dbReference type="NCBI Taxonomy" id="2840469"/>
    <lineage>
        <taxon>Bacteria</taxon>
        <taxon>Pseudomonadati</taxon>
        <taxon>Pseudomonadota</taxon>
        <taxon>Alphaproteobacteria</taxon>
        <taxon>Hyphomicrobiales</taxon>
        <taxon>Nitrobacteraceae</taxon>
        <taxon>Bradyrhizobium</taxon>
    </lineage>
</organism>
<reference evidence="4 5" key="1">
    <citation type="submission" date="2021-06" db="EMBL/GenBank/DDBJ databases">
        <title>Bradyrhizobium sp. S2-11-4 Genome sequencing.</title>
        <authorList>
            <person name="Jin L."/>
        </authorList>
    </citation>
    <scope>NUCLEOTIDE SEQUENCE [LARGE SCALE GENOMIC DNA]</scope>
    <source>
        <strain evidence="4 5">S2-11-4</strain>
    </source>
</reference>
<proteinExistence type="predicted"/>
<keyword evidence="5" id="KW-1185">Reference proteome</keyword>
<keyword evidence="2" id="KW-0812">Transmembrane</keyword>
<protein>
    <submittedName>
        <fullName evidence="4">Uncharacterized protein</fullName>
    </submittedName>
</protein>
<accession>A0A975NUI1</accession>
<evidence type="ECO:0000256" key="1">
    <source>
        <dbReference type="SAM" id="MobiDB-lite"/>
    </source>
</evidence>
<feature type="transmembrane region" description="Helical" evidence="2">
    <location>
        <begin position="213"/>
        <end position="235"/>
    </location>
</feature>
<evidence type="ECO:0000313" key="5">
    <source>
        <dbReference type="Proteomes" id="UP000676951"/>
    </source>
</evidence>
<evidence type="ECO:0000256" key="2">
    <source>
        <dbReference type="SAM" id="Phobius"/>
    </source>
</evidence>
<feature type="signal peptide" evidence="3">
    <location>
        <begin position="1"/>
        <end position="23"/>
    </location>
</feature>
<dbReference type="EMBL" id="CP076136">
    <property type="protein sequence ID" value="QWG21532.1"/>
    <property type="molecule type" value="Genomic_DNA"/>
</dbReference>
<sequence length="312" mass="32948">MSKRAAKFVSAIFASLLAGIPFATISHGAPEVADSCLAGPKGAPPQGGHWYYRIDRVTKRQCWYLGDEKEKVSRAAPETSPPPDNSASPPKDAGTRRSIANARAELPLPQTRVEQDTSVFAGQRAPAATADAPPPWNNQRINAVDADGQRSIVASRWPELAAGNSSPAPAPSAVNAAARPQQTAEAAPPPVIAAVTLATADAPAAKPYGSVQMLLIAMIGALSVASLIASVIFRFGGRRGAGRRNVRGDRRVNWDIPRADRPSLSEEARASASMREIDRLPEGSLPREAFAADDPNETTVRMLARLARSAAN</sequence>
<keyword evidence="3" id="KW-0732">Signal</keyword>
<keyword evidence="2" id="KW-0472">Membrane</keyword>
<gene>
    <name evidence="4" type="ORF">KMZ93_16140</name>
</gene>
<evidence type="ECO:0000313" key="4">
    <source>
        <dbReference type="EMBL" id="QWG21532.1"/>
    </source>
</evidence>
<name>A0A975NUI1_9BRAD</name>
<feature type="region of interest" description="Disordered" evidence="1">
    <location>
        <begin position="73"/>
        <end position="95"/>
    </location>
</feature>
<dbReference type="Proteomes" id="UP000676951">
    <property type="component" value="Chromosome"/>
</dbReference>
<feature type="chain" id="PRO_5037708921" evidence="3">
    <location>
        <begin position="24"/>
        <end position="312"/>
    </location>
</feature>